<gene>
    <name evidence="2" type="ORF">ACFO0C_36925</name>
</gene>
<sequence>MIRKLVATLAATAIAVGCAASPAAAYGKDRWNAFGLLYEPAGSWTKVEDGCVGYQVTGRAGNTITVRLVVAGKVRAADKIGVYDTYSGHYCLPRKGTYRWKVVLKSGGKTHVVNRGTDRMGW</sequence>
<accession>A0ABV8J1T4</accession>
<keyword evidence="3" id="KW-1185">Reference proteome</keyword>
<reference evidence="3" key="1">
    <citation type="journal article" date="2019" name="Int. J. Syst. Evol. Microbiol.">
        <title>The Global Catalogue of Microorganisms (GCM) 10K type strain sequencing project: providing services to taxonomists for standard genome sequencing and annotation.</title>
        <authorList>
            <consortium name="The Broad Institute Genomics Platform"/>
            <consortium name="The Broad Institute Genome Sequencing Center for Infectious Disease"/>
            <person name="Wu L."/>
            <person name="Ma J."/>
        </authorList>
    </citation>
    <scope>NUCLEOTIDE SEQUENCE [LARGE SCALE GENOMIC DNA]</scope>
    <source>
        <strain evidence="3">TBRC 5832</strain>
    </source>
</reference>
<dbReference type="PROSITE" id="PS51257">
    <property type="entry name" value="PROKAR_LIPOPROTEIN"/>
    <property type="match status" value="1"/>
</dbReference>
<evidence type="ECO:0000313" key="2">
    <source>
        <dbReference type="EMBL" id="MFC4070548.1"/>
    </source>
</evidence>
<dbReference type="Proteomes" id="UP001595867">
    <property type="component" value="Unassembled WGS sequence"/>
</dbReference>
<comment type="caution">
    <text evidence="2">The sequence shown here is derived from an EMBL/GenBank/DDBJ whole genome shotgun (WGS) entry which is preliminary data.</text>
</comment>
<feature type="signal peptide" evidence="1">
    <location>
        <begin position="1"/>
        <end position="25"/>
    </location>
</feature>
<evidence type="ECO:0000256" key="1">
    <source>
        <dbReference type="SAM" id="SignalP"/>
    </source>
</evidence>
<keyword evidence="1" id="KW-0732">Signal</keyword>
<proteinExistence type="predicted"/>
<evidence type="ECO:0008006" key="4">
    <source>
        <dbReference type="Google" id="ProtNLM"/>
    </source>
</evidence>
<feature type="chain" id="PRO_5046673766" description="Lipoprotein" evidence="1">
    <location>
        <begin position="26"/>
        <end position="122"/>
    </location>
</feature>
<protein>
    <recommendedName>
        <fullName evidence="4">Lipoprotein</fullName>
    </recommendedName>
</protein>
<evidence type="ECO:0000313" key="3">
    <source>
        <dbReference type="Proteomes" id="UP001595867"/>
    </source>
</evidence>
<dbReference type="EMBL" id="JBHSBL010000024">
    <property type="protein sequence ID" value="MFC4070548.1"/>
    <property type="molecule type" value="Genomic_DNA"/>
</dbReference>
<dbReference type="RefSeq" id="WP_378071421.1">
    <property type="nucleotide sequence ID" value="NZ_JBHSBL010000024.1"/>
</dbReference>
<organism evidence="2 3">
    <name type="scientific">Actinoplanes subglobosus</name>
    <dbReference type="NCBI Taxonomy" id="1547892"/>
    <lineage>
        <taxon>Bacteria</taxon>
        <taxon>Bacillati</taxon>
        <taxon>Actinomycetota</taxon>
        <taxon>Actinomycetes</taxon>
        <taxon>Micromonosporales</taxon>
        <taxon>Micromonosporaceae</taxon>
        <taxon>Actinoplanes</taxon>
    </lineage>
</organism>
<name>A0ABV8J1T4_9ACTN</name>